<evidence type="ECO:0000256" key="4">
    <source>
        <dbReference type="ARBA" id="ARBA00022729"/>
    </source>
</evidence>
<gene>
    <name evidence="9" type="ORF">PV328_008979</name>
</gene>
<reference evidence="9" key="1">
    <citation type="journal article" date="2023" name="bioRxiv">
        <title>Scaffold-level genome assemblies of two parasitoid biocontrol wasps reveal the parthenogenesis mechanism and an associated novel virus.</title>
        <authorList>
            <person name="Inwood S."/>
            <person name="Skelly J."/>
            <person name="Guhlin J."/>
            <person name="Harrop T."/>
            <person name="Goldson S."/>
            <person name="Dearden P."/>
        </authorList>
    </citation>
    <scope>NUCLEOTIDE SEQUENCE</scope>
    <source>
        <strain evidence="9">Irish</strain>
        <tissue evidence="9">Whole body</tissue>
    </source>
</reference>
<keyword evidence="3 8" id="KW-0812">Transmembrane</keyword>
<evidence type="ECO:0000256" key="3">
    <source>
        <dbReference type="ARBA" id="ARBA00022692"/>
    </source>
</evidence>
<dbReference type="GO" id="GO:0098552">
    <property type="term" value="C:side of membrane"/>
    <property type="evidence" value="ECO:0007669"/>
    <property type="project" value="UniProtKB-KW"/>
</dbReference>
<evidence type="ECO:0000256" key="1">
    <source>
        <dbReference type="ARBA" id="ARBA00004589"/>
    </source>
</evidence>
<keyword evidence="4" id="KW-0732">Signal</keyword>
<protein>
    <recommendedName>
        <fullName evidence="11">Protein quiver</fullName>
    </recommendedName>
</protein>
<sequence length="189" mass="20911">MEFKLEKVTFYFVIVIAAFTINIGEALQCYECIAVGTGTDECNGDMVVKSDGKNVIECDLSSMRAFHSKLQENSVLNQISNVFAVDSPSQTYRPQTKTPMACVKLGLKVGSESVILRTCQTAQTETVKPCQVTRDKIKKDFHDTVRVDSCDICESDKCNGSDKIKSSTLFITFIPLFASVFMGIIYRAA</sequence>
<evidence type="ECO:0000313" key="9">
    <source>
        <dbReference type="EMBL" id="KAK0171228.1"/>
    </source>
</evidence>
<dbReference type="Proteomes" id="UP001168990">
    <property type="component" value="Unassembled WGS sequence"/>
</dbReference>
<evidence type="ECO:0000313" key="10">
    <source>
        <dbReference type="Proteomes" id="UP001168990"/>
    </source>
</evidence>
<feature type="transmembrane region" description="Helical" evidence="8">
    <location>
        <begin position="167"/>
        <end position="186"/>
    </location>
</feature>
<dbReference type="InterPro" id="IPR050975">
    <property type="entry name" value="Sleep_regulator"/>
</dbReference>
<keyword evidence="10" id="KW-1185">Reference proteome</keyword>
<proteinExistence type="predicted"/>
<keyword evidence="2" id="KW-0336">GPI-anchor</keyword>
<reference evidence="9" key="2">
    <citation type="submission" date="2023-03" db="EMBL/GenBank/DDBJ databases">
        <authorList>
            <person name="Inwood S.N."/>
            <person name="Skelly J.G."/>
            <person name="Guhlin J."/>
            <person name="Harrop T.W.R."/>
            <person name="Goldson S.G."/>
            <person name="Dearden P.K."/>
        </authorList>
    </citation>
    <scope>NUCLEOTIDE SEQUENCE</scope>
    <source>
        <strain evidence="9">Irish</strain>
        <tissue evidence="9">Whole body</tissue>
    </source>
</reference>
<evidence type="ECO:0000256" key="6">
    <source>
        <dbReference type="ARBA" id="ARBA00023136"/>
    </source>
</evidence>
<comment type="subcellular location">
    <subcellularLocation>
        <location evidence="1">Membrane</location>
        <topology evidence="1">Lipid-anchor</topology>
        <topology evidence="1">GPI-anchor</topology>
    </subcellularLocation>
</comment>
<dbReference type="EMBL" id="JAQQBS010000003">
    <property type="protein sequence ID" value="KAK0171228.1"/>
    <property type="molecule type" value="Genomic_DNA"/>
</dbReference>
<organism evidence="9 10">
    <name type="scientific">Microctonus aethiopoides</name>
    <dbReference type="NCBI Taxonomy" id="144406"/>
    <lineage>
        <taxon>Eukaryota</taxon>
        <taxon>Metazoa</taxon>
        <taxon>Ecdysozoa</taxon>
        <taxon>Arthropoda</taxon>
        <taxon>Hexapoda</taxon>
        <taxon>Insecta</taxon>
        <taxon>Pterygota</taxon>
        <taxon>Neoptera</taxon>
        <taxon>Endopterygota</taxon>
        <taxon>Hymenoptera</taxon>
        <taxon>Apocrita</taxon>
        <taxon>Ichneumonoidea</taxon>
        <taxon>Braconidae</taxon>
        <taxon>Euphorinae</taxon>
        <taxon>Microctonus</taxon>
    </lineage>
</organism>
<keyword evidence="5 8" id="KW-1133">Transmembrane helix</keyword>
<evidence type="ECO:0000256" key="8">
    <source>
        <dbReference type="SAM" id="Phobius"/>
    </source>
</evidence>
<dbReference type="AlphaFoldDB" id="A0AA39FKJ0"/>
<comment type="caution">
    <text evidence="9">The sequence shown here is derived from an EMBL/GenBank/DDBJ whole genome shotgun (WGS) entry which is preliminary data.</text>
</comment>
<evidence type="ECO:0000256" key="5">
    <source>
        <dbReference type="ARBA" id="ARBA00022989"/>
    </source>
</evidence>
<dbReference type="PANTHER" id="PTHR33562">
    <property type="entry name" value="ATILLA, ISOFORM B-RELATED-RELATED"/>
    <property type="match status" value="1"/>
</dbReference>
<keyword evidence="7" id="KW-0449">Lipoprotein</keyword>
<keyword evidence="2" id="KW-0325">Glycoprotein</keyword>
<accession>A0AA39FKJ0</accession>
<evidence type="ECO:0008006" key="11">
    <source>
        <dbReference type="Google" id="ProtNLM"/>
    </source>
</evidence>
<evidence type="ECO:0000256" key="2">
    <source>
        <dbReference type="ARBA" id="ARBA00022622"/>
    </source>
</evidence>
<keyword evidence="6 8" id="KW-0472">Membrane</keyword>
<evidence type="ECO:0000256" key="7">
    <source>
        <dbReference type="ARBA" id="ARBA00023288"/>
    </source>
</evidence>
<name>A0AA39FKJ0_9HYME</name>